<dbReference type="Gene3D" id="3.90.930.1">
    <property type="match status" value="2"/>
</dbReference>
<accession>F5Y1I3</accession>
<dbReference type="SUPFAM" id="SSF82185">
    <property type="entry name" value="Histone H3 K4-specific methyltransferase SET7/9 N-terminal domain"/>
    <property type="match status" value="1"/>
</dbReference>
<feature type="region of interest" description="Disordered" evidence="1">
    <location>
        <begin position="111"/>
        <end position="138"/>
    </location>
</feature>
<evidence type="ECO:0000313" key="4">
    <source>
        <dbReference type="Proteomes" id="UP000008385"/>
    </source>
</evidence>
<dbReference type="HOGENOM" id="CLU_713461_0_0_4"/>
<feature type="signal peptide" evidence="2">
    <location>
        <begin position="1"/>
        <end position="24"/>
    </location>
</feature>
<dbReference type="STRING" id="365046.Rta_36530"/>
<name>F5Y1I3_RAMTT</name>
<gene>
    <name evidence="3" type="ordered locus">Rta_36530</name>
</gene>
<sequence length="387" mass="42471">MKLIMRRAACALLLSTGAAAPAWALQACEVDGTPVDTAIGSSTRGKTGWLRCRDADSGLLQREQELRDGAFVGRVRFYDKGRLQQEHSLNARGNKHGPAREFGPAGQVLRESSYEDGRESGLARSFHPDGSLRRAGFHAPPAGEQAFAEFLAGGKLYDIRCGSRPLLAPAVDDAALCGFGGAAPSQVELHGGDGRVRHRLRYAGGQAVRAESLHANGQPSVVEELEGGRRTERRFSPEGVKRRETAWVAGERGAVKELEQEFSERGSLVREQRWQSGEPASERSFYLNGQPRSSTEWRREGARVLRTVSQFHDSGVIESRGSYEQLARGRSLPAGSHQRFDEQGRLAAESVYDGQGRLSRERAWDAAGQLVRDDEVFEDGSRRAFAR</sequence>
<evidence type="ECO:0000256" key="1">
    <source>
        <dbReference type="SAM" id="MobiDB-lite"/>
    </source>
</evidence>
<keyword evidence="2" id="KW-0732">Signal</keyword>
<dbReference type="RefSeq" id="WP_013902995.1">
    <property type="nucleotide sequence ID" value="NC_015677.1"/>
</dbReference>
<proteinExistence type="predicted"/>
<dbReference type="PROSITE" id="PS51257">
    <property type="entry name" value="PROKAR_LIPOPROTEIN"/>
    <property type="match status" value="1"/>
</dbReference>
<reference evidence="4" key="1">
    <citation type="submission" date="2006-01" db="EMBL/GenBank/DDBJ databases">
        <title>Genome of the cyst-dividing bacterium Ramlibacter tataouinensis.</title>
        <authorList>
            <person name="Barakat M."/>
            <person name="Ortet P."/>
            <person name="De Luca G."/>
            <person name="Jourlin-Castelli C."/>
            <person name="Ansaldi M."/>
            <person name="Py B."/>
            <person name="Fichant G."/>
            <person name="Coutinho P."/>
            <person name="Voulhoux R."/>
            <person name="Bastien O."/>
            <person name="Roy S."/>
            <person name="Marechal E."/>
            <person name="Henrissat B."/>
            <person name="Quentin Y."/>
            <person name="Noirot P."/>
            <person name="Filloux A."/>
            <person name="Mejean V."/>
            <person name="DuBow M."/>
            <person name="Barras F."/>
            <person name="Heulin T."/>
        </authorList>
    </citation>
    <scope>NUCLEOTIDE SEQUENCE [LARGE SCALE GENOMIC DNA]</scope>
    <source>
        <strain evidence="4">ATCC BAA-407 / DSM 14655 / LMG 21543 / TTB310</strain>
    </source>
</reference>
<feature type="chain" id="PRO_5003334898" evidence="2">
    <location>
        <begin position="25"/>
        <end position="387"/>
    </location>
</feature>
<dbReference type="OrthoDB" id="8640908at2"/>
<protein>
    <submittedName>
        <fullName evidence="3">Uncharacterized protein</fullName>
    </submittedName>
</protein>
<dbReference type="EMBL" id="CP000245">
    <property type="protein sequence ID" value="AEG94767.1"/>
    <property type="molecule type" value="Genomic_DNA"/>
</dbReference>
<dbReference type="Pfam" id="PF07661">
    <property type="entry name" value="MORN_2"/>
    <property type="match status" value="1"/>
</dbReference>
<organism evidence="3 4">
    <name type="scientific">Ramlibacter tataouinensis (strain ATCC BAA-407 / DSM 14655 / LMG 21543 / TTB310)</name>
    <dbReference type="NCBI Taxonomy" id="365046"/>
    <lineage>
        <taxon>Bacteria</taxon>
        <taxon>Pseudomonadati</taxon>
        <taxon>Pseudomonadota</taxon>
        <taxon>Betaproteobacteria</taxon>
        <taxon>Burkholderiales</taxon>
        <taxon>Comamonadaceae</taxon>
        <taxon>Ramlibacter</taxon>
    </lineage>
</organism>
<dbReference type="eggNOG" id="COG2849">
    <property type="taxonomic scope" value="Bacteria"/>
</dbReference>
<keyword evidence="4" id="KW-1185">Reference proteome</keyword>
<feature type="region of interest" description="Disordered" evidence="1">
    <location>
        <begin position="270"/>
        <end position="289"/>
    </location>
</feature>
<evidence type="ECO:0000256" key="2">
    <source>
        <dbReference type="SAM" id="SignalP"/>
    </source>
</evidence>
<dbReference type="InterPro" id="IPR011652">
    <property type="entry name" value="MORN_2"/>
</dbReference>
<evidence type="ECO:0000313" key="3">
    <source>
        <dbReference type="EMBL" id="AEG94767.1"/>
    </source>
</evidence>
<reference evidence="3 4" key="2">
    <citation type="journal article" date="2011" name="PLoS ONE">
        <title>The Cyst-Dividing Bacterium Ramlibacter tataouinensis TTB310 Genome Reveals a Well-Stocked Toolbox for Adaptation to a Desert Environment.</title>
        <authorList>
            <person name="De Luca G."/>
            <person name="Barakat M."/>
            <person name="Ortet P."/>
            <person name="Fochesato S."/>
            <person name="Jourlin-Castelli C."/>
            <person name="Ansaldi M."/>
            <person name="Py B."/>
            <person name="Fichant G."/>
            <person name="Coutinho P.M."/>
            <person name="Voulhoux R."/>
            <person name="Bastien O."/>
            <person name="Marechal E."/>
            <person name="Henrissat B."/>
            <person name="Quentin Y."/>
            <person name="Noirot P."/>
            <person name="Filloux A."/>
            <person name="Mejean V."/>
            <person name="Dubow M.S."/>
            <person name="Barras F."/>
            <person name="Barbe V."/>
            <person name="Weissenbach J."/>
            <person name="Mihalcescu I."/>
            <person name="Vermeglio A."/>
            <person name="Achouak W."/>
            <person name="Heulin T."/>
        </authorList>
    </citation>
    <scope>NUCLEOTIDE SEQUENCE [LARGE SCALE GENOMIC DNA]</scope>
    <source>
        <strain evidence="4">ATCC BAA-407 / DSM 14655 / LMG 21543 / TTB310</strain>
    </source>
</reference>
<dbReference type="PATRIC" id="fig|365046.3.peg.3743"/>
<feature type="compositionally biased region" description="Basic and acidic residues" evidence="1">
    <location>
        <begin position="112"/>
        <end position="132"/>
    </location>
</feature>
<dbReference type="AlphaFoldDB" id="F5Y1I3"/>
<dbReference type="Proteomes" id="UP000008385">
    <property type="component" value="Chromosome"/>
</dbReference>
<dbReference type="KEGG" id="rta:Rta_36530"/>